<keyword evidence="6 7" id="KW-0998">Cell outer membrane</keyword>
<evidence type="ECO:0000256" key="7">
    <source>
        <dbReference type="PROSITE-ProRule" id="PRU01360"/>
    </source>
</evidence>
<evidence type="ECO:0000259" key="9">
    <source>
        <dbReference type="Pfam" id="PF07715"/>
    </source>
</evidence>
<organism evidence="10 11">
    <name type="scientific">Phascolarctobacterium succinatutens</name>
    <dbReference type="NCBI Taxonomy" id="626940"/>
    <lineage>
        <taxon>Bacteria</taxon>
        <taxon>Bacillati</taxon>
        <taxon>Bacillota</taxon>
        <taxon>Negativicutes</taxon>
        <taxon>Acidaminococcales</taxon>
        <taxon>Acidaminococcaceae</taxon>
        <taxon>Phascolarctobacterium</taxon>
    </lineage>
</organism>
<comment type="caution">
    <text evidence="10">The sequence shown here is derived from an EMBL/GenBank/DDBJ whole genome shotgun (WGS) entry which is preliminary data.</text>
</comment>
<dbReference type="GO" id="GO:0009279">
    <property type="term" value="C:cell outer membrane"/>
    <property type="evidence" value="ECO:0007669"/>
    <property type="project" value="UniProtKB-SubCell"/>
</dbReference>
<dbReference type="InterPro" id="IPR039426">
    <property type="entry name" value="TonB-dep_rcpt-like"/>
</dbReference>
<dbReference type="SUPFAM" id="SSF56935">
    <property type="entry name" value="Porins"/>
    <property type="match status" value="1"/>
</dbReference>
<accession>A0A1Q6R6W9</accession>
<reference evidence="10 11" key="1">
    <citation type="journal article" date="2016" name="Nat. Biotechnol.">
        <title>Measurement of bacterial replication rates in microbial communities.</title>
        <authorList>
            <person name="Brown C.T."/>
            <person name="Olm M.R."/>
            <person name="Thomas B.C."/>
            <person name="Banfield J.F."/>
        </authorList>
    </citation>
    <scope>NUCLEOTIDE SEQUENCE [LARGE SCALE GENOMIC DNA]</scope>
    <source>
        <strain evidence="10">46_33</strain>
    </source>
</reference>
<keyword evidence="2 7" id="KW-0813">Transport</keyword>
<evidence type="ECO:0000256" key="4">
    <source>
        <dbReference type="ARBA" id="ARBA00022692"/>
    </source>
</evidence>
<dbReference type="PROSITE" id="PS51257">
    <property type="entry name" value="PROKAR_LIPOPROTEIN"/>
    <property type="match status" value="1"/>
</dbReference>
<dbReference type="PANTHER" id="PTHR32552">
    <property type="entry name" value="FERRICHROME IRON RECEPTOR-RELATED"/>
    <property type="match status" value="1"/>
</dbReference>
<evidence type="ECO:0000313" key="10">
    <source>
        <dbReference type="EMBL" id="OLA38115.1"/>
    </source>
</evidence>
<protein>
    <recommendedName>
        <fullName evidence="9">TonB-dependent receptor plug domain-containing protein</fullName>
    </recommendedName>
</protein>
<feature type="signal peptide" evidence="8">
    <location>
        <begin position="1"/>
        <end position="27"/>
    </location>
</feature>
<dbReference type="PROSITE" id="PS52016">
    <property type="entry name" value="TONB_DEPENDENT_REC_3"/>
    <property type="match status" value="1"/>
</dbReference>
<dbReference type="InterPro" id="IPR036942">
    <property type="entry name" value="Beta-barrel_TonB_sf"/>
</dbReference>
<dbReference type="InterPro" id="IPR037066">
    <property type="entry name" value="Plug_dom_sf"/>
</dbReference>
<dbReference type="Gene3D" id="2.40.170.20">
    <property type="entry name" value="TonB-dependent receptor, beta-barrel domain"/>
    <property type="match status" value="1"/>
</dbReference>
<dbReference type="AlphaFoldDB" id="A0A1Q6R6W9"/>
<feature type="domain" description="TonB-dependent receptor plug" evidence="9">
    <location>
        <begin position="70"/>
        <end position="164"/>
    </location>
</feature>
<dbReference type="GO" id="GO:0015344">
    <property type="term" value="F:siderophore uptake transmembrane transporter activity"/>
    <property type="evidence" value="ECO:0007669"/>
    <property type="project" value="TreeGrafter"/>
</dbReference>
<evidence type="ECO:0000256" key="2">
    <source>
        <dbReference type="ARBA" id="ARBA00022448"/>
    </source>
</evidence>
<keyword evidence="5 7" id="KW-0472">Membrane</keyword>
<sequence length="732" mass="80754">MSKRKKLFLSSIMCSLILGVSACPVSAETIETFNLDEMVVESSRNHKTPLPGGFNNDSSRVGLLGETEVIKAPFTVQSITEDTVSKMAMPNQDLDTVLSNVPAIRTGTSPIKTDFSIRGIATNASAYLVNNIPGFYIMATGPITNTVGSIDAMIGPAATLNGSTQSFQAGGMSGATPGAIYLNTKRAGENDFIKYTQTFGGHGDYGEYIDVSQRFGKDRNVGVRIYGQYDDGGLAISGAGQRKKNLFANISYEGETTKSNLFGGYYDQKLMGTERRFALHSSATKFPDAPDASKSFDDPDLMHQDTNGYIITLNHQKKLDEHVNWFVNAGMNQSVVRRFIYNSEFMIDENGNVMGSGAYPWSDHIYIQNQYLQTGLKGDFMTGMAKHNVAISVDRSHRKYYKTGKNRKDLGTTGNIYTGLIFKPGLLGADESNKLKKNFNHEETDVTLNIMDKIELGKLTLVGAVARRHGDYVGKTSQIKDDNWAPTYGVSYAPTDKLSVYAAQAVARNRGSFVDPDGGNALNANEYLDAQKLKNTEFSIKAKPNENLSMSLAYFDMTQPNTLKTYSTTDPTKYWLSNNGKNRFKGVDFSIDAKLADKWNTFGGFEWLNAKQEVTTDKKFEGLPTHGSVKWSGVWGLEYKPDEDTSFTSRLSYTGTGKFVHSQTARVLDIPSHVTLDLFASHKTNVNGVPVKFIAACYNVANDSHWIAQTGQPNKFMLNNPRSFMLSAEFEF</sequence>
<keyword evidence="8" id="KW-0732">Signal</keyword>
<evidence type="ECO:0000313" key="11">
    <source>
        <dbReference type="Proteomes" id="UP000186777"/>
    </source>
</evidence>
<dbReference type="RefSeq" id="WP_303679666.1">
    <property type="nucleotide sequence ID" value="NZ_MNTG01000025.1"/>
</dbReference>
<dbReference type="Pfam" id="PF07715">
    <property type="entry name" value="Plug"/>
    <property type="match status" value="1"/>
</dbReference>
<comment type="similarity">
    <text evidence="7">Belongs to the TonB-dependent receptor family.</text>
</comment>
<comment type="subcellular location">
    <subcellularLocation>
        <location evidence="1 7">Cell outer membrane</location>
        <topology evidence="1 7">Multi-pass membrane protein</topology>
    </subcellularLocation>
</comment>
<evidence type="ECO:0000256" key="1">
    <source>
        <dbReference type="ARBA" id="ARBA00004571"/>
    </source>
</evidence>
<dbReference type="EMBL" id="MNTG01000025">
    <property type="protein sequence ID" value="OLA38115.1"/>
    <property type="molecule type" value="Genomic_DNA"/>
</dbReference>
<proteinExistence type="inferred from homology"/>
<dbReference type="PANTHER" id="PTHR32552:SF82">
    <property type="entry name" value="FCUA PROTEIN"/>
    <property type="match status" value="1"/>
</dbReference>
<evidence type="ECO:0000256" key="8">
    <source>
        <dbReference type="SAM" id="SignalP"/>
    </source>
</evidence>
<gene>
    <name evidence="10" type="ORF">BHW43_04520</name>
</gene>
<keyword evidence="3 7" id="KW-1134">Transmembrane beta strand</keyword>
<evidence type="ECO:0000256" key="5">
    <source>
        <dbReference type="ARBA" id="ARBA00023136"/>
    </source>
</evidence>
<evidence type="ECO:0000256" key="3">
    <source>
        <dbReference type="ARBA" id="ARBA00022452"/>
    </source>
</evidence>
<keyword evidence="4 7" id="KW-0812">Transmembrane</keyword>
<dbReference type="InterPro" id="IPR012910">
    <property type="entry name" value="Plug_dom"/>
</dbReference>
<dbReference type="Proteomes" id="UP000186777">
    <property type="component" value="Unassembled WGS sequence"/>
</dbReference>
<name>A0A1Q6R6W9_9FIRM</name>
<dbReference type="STRING" id="626940.BHW43_04520"/>
<feature type="chain" id="PRO_5012773159" description="TonB-dependent receptor plug domain-containing protein" evidence="8">
    <location>
        <begin position="28"/>
        <end position="732"/>
    </location>
</feature>
<evidence type="ECO:0000256" key="6">
    <source>
        <dbReference type="ARBA" id="ARBA00023237"/>
    </source>
</evidence>
<dbReference type="Gene3D" id="2.170.130.10">
    <property type="entry name" value="TonB-dependent receptor, plug domain"/>
    <property type="match status" value="1"/>
</dbReference>